<keyword evidence="3" id="KW-1185">Reference proteome</keyword>
<feature type="compositionally biased region" description="Low complexity" evidence="1">
    <location>
        <begin position="235"/>
        <end position="259"/>
    </location>
</feature>
<feature type="compositionally biased region" description="Pro residues" evidence="1">
    <location>
        <begin position="321"/>
        <end position="333"/>
    </location>
</feature>
<reference evidence="2 3" key="1">
    <citation type="submission" date="2018-11" db="EMBL/GenBank/DDBJ databases">
        <title>Genome assembly of Steccherinum ochraceum LE-BIN_3174, the white-rot fungus of the Steccherinaceae family (The Residual Polyporoid clade, Polyporales, Basidiomycota).</title>
        <authorList>
            <person name="Fedorova T.V."/>
            <person name="Glazunova O.A."/>
            <person name="Landesman E.O."/>
            <person name="Moiseenko K.V."/>
            <person name="Psurtseva N.V."/>
            <person name="Savinova O.S."/>
            <person name="Shakhova N.V."/>
            <person name="Tyazhelova T.V."/>
            <person name="Vasina D.V."/>
        </authorList>
    </citation>
    <scope>NUCLEOTIDE SEQUENCE [LARGE SCALE GENOMIC DNA]</scope>
    <source>
        <strain evidence="2 3">LE-BIN_3174</strain>
    </source>
</reference>
<accession>A0A4R0RJH6</accession>
<proteinExistence type="predicted"/>
<organism evidence="2 3">
    <name type="scientific">Steccherinum ochraceum</name>
    <dbReference type="NCBI Taxonomy" id="92696"/>
    <lineage>
        <taxon>Eukaryota</taxon>
        <taxon>Fungi</taxon>
        <taxon>Dikarya</taxon>
        <taxon>Basidiomycota</taxon>
        <taxon>Agaricomycotina</taxon>
        <taxon>Agaricomycetes</taxon>
        <taxon>Polyporales</taxon>
        <taxon>Steccherinaceae</taxon>
        <taxon>Steccherinum</taxon>
    </lineage>
</organism>
<dbReference type="AlphaFoldDB" id="A0A4R0RJH6"/>
<feature type="compositionally biased region" description="Polar residues" evidence="1">
    <location>
        <begin position="220"/>
        <end position="234"/>
    </location>
</feature>
<name>A0A4R0RJH6_9APHY</name>
<dbReference type="EMBL" id="RWJN01000057">
    <property type="protein sequence ID" value="TCD68790.1"/>
    <property type="molecule type" value="Genomic_DNA"/>
</dbReference>
<evidence type="ECO:0000313" key="2">
    <source>
        <dbReference type="EMBL" id="TCD68790.1"/>
    </source>
</evidence>
<feature type="region of interest" description="Disordered" evidence="1">
    <location>
        <begin position="77"/>
        <end position="99"/>
    </location>
</feature>
<protein>
    <submittedName>
        <fullName evidence="2">Uncharacterized protein</fullName>
    </submittedName>
</protein>
<feature type="region of interest" description="Disordered" evidence="1">
    <location>
        <begin position="207"/>
        <end position="298"/>
    </location>
</feature>
<evidence type="ECO:0000256" key="1">
    <source>
        <dbReference type="SAM" id="MobiDB-lite"/>
    </source>
</evidence>
<comment type="caution">
    <text evidence="2">The sequence shown here is derived from an EMBL/GenBank/DDBJ whole genome shotgun (WGS) entry which is preliminary data.</text>
</comment>
<gene>
    <name evidence="2" type="ORF">EIP91_009804</name>
</gene>
<dbReference type="Proteomes" id="UP000292702">
    <property type="component" value="Unassembled WGS sequence"/>
</dbReference>
<evidence type="ECO:0000313" key="3">
    <source>
        <dbReference type="Proteomes" id="UP000292702"/>
    </source>
</evidence>
<feature type="region of interest" description="Disordered" evidence="1">
    <location>
        <begin position="133"/>
        <end position="169"/>
    </location>
</feature>
<feature type="region of interest" description="Disordered" evidence="1">
    <location>
        <begin position="316"/>
        <end position="338"/>
    </location>
</feature>
<sequence length="388" mass="41829">MLATQTLLHSVSAATPETCPFSPPQTFDPYAMDDSLLTLLTHDAHFSKPVFSSHLDSLKISAIPTIVVQDTTSSDSTTVFSAQDLPPGHSPGSFSSNDGSPLGFSTSISRFWVLKSYRNSAGDQWPDLTWLGDQTLTSTPSPSPRKGVNDYESPLSHASPDRTLHTSSLLPHKDTSTTIYYTPPTPADSVTSRSPALALPDVVPTSEPLGLFSPEPRQIGTFQDGTSSVAAQTGSPHCSDQPSSNSSHSTQSSPSPNHTLLSPKSTLRRSSRSGDLRQAFRASRPNSPESEHVPSSIWTPELERAITLAMLAEIERRSRARPPPTTRATPTPPSRNGHEGLAQRAVRVIQNVQATLVNLLRTDFPSHPSAAMSMETSTSAQVAFLRMW</sequence>